<dbReference type="InterPro" id="IPR012674">
    <property type="entry name" value="Calycin"/>
</dbReference>
<dbReference type="PROSITE" id="PS00214">
    <property type="entry name" value="FABP"/>
    <property type="match status" value="1"/>
</dbReference>
<evidence type="ECO:0000256" key="2">
    <source>
        <dbReference type="ARBA" id="ARBA00023121"/>
    </source>
</evidence>
<sequence>RRRPTQPVTTARAASPAKKHPSLLPPKTLPVAMDFLNKKFKMVSSENFDEYMKALGVGLVTRKMGNAVTPTVEVTEKDGVFTIKTTSTFKNSEINFKLGEEFDEETVDGRKVKSVVTKDGNKLIHLQKGEKETTIIREFSGDEMKAILKVDDIVCTRVYKSE</sequence>
<feature type="region of interest" description="Disordered" evidence="7">
    <location>
        <begin position="1"/>
        <end position="25"/>
    </location>
</feature>
<evidence type="ECO:0000256" key="1">
    <source>
        <dbReference type="ARBA" id="ARBA00008390"/>
    </source>
</evidence>
<dbReference type="InterPro" id="IPR031259">
    <property type="entry name" value="ILBP"/>
</dbReference>
<evidence type="ECO:0000256" key="5">
    <source>
        <dbReference type="ARBA" id="ARBA00081149"/>
    </source>
</evidence>
<feature type="domain" description="Cytosolic fatty-acid binding proteins" evidence="8">
    <location>
        <begin position="38"/>
        <end position="55"/>
    </location>
</feature>
<dbReference type="SUPFAM" id="SSF50814">
    <property type="entry name" value="Lipocalins"/>
    <property type="match status" value="1"/>
</dbReference>
<evidence type="ECO:0000256" key="4">
    <source>
        <dbReference type="ARBA" id="ARBA00072951"/>
    </source>
</evidence>
<evidence type="ECO:0000259" key="8">
    <source>
        <dbReference type="PROSITE" id="PS00214"/>
    </source>
</evidence>
<dbReference type="EMBL" id="KZ308160">
    <property type="protein sequence ID" value="KAG8223444.1"/>
    <property type="molecule type" value="Genomic_DNA"/>
</dbReference>
<organism evidence="9 10">
    <name type="scientific">Ladona fulva</name>
    <name type="common">Scarce chaser dragonfly</name>
    <name type="synonym">Libellula fulva</name>
    <dbReference type="NCBI Taxonomy" id="123851"/>
    <lineage>
        <taxon>Eukaryota</taxon>
        <taxon>Metazoa</taxon>
        <taxon>Ecdysozoa</taxon>
        <taxon>Arthropoda</taxon>
        <taxon>Hexapoda</taxon>
        <taxon>Insecta</taxon>
        <taxon>Pterygota</taxon>
        <taxon>Palaeoptera</taxon>
        <taxon>Odonata</taxon>
        <taxon>Epiprocta</taxon>
        <taxon>Anisoptera</taxon>
        <taxon>Libelluloidea</taxon>
        <taxon>Libellulidae</taxon>
        <taxon>Ladona</taxon>
    </lineage>
</organism>
<dbReference type="Proteomes" id="UP000792457">
    <property type="component" value="Unassembled WGS sequence"/>
</dbReference>
<proteinExistence type="inferred from homology"/>
<comment type="caution">
    <text evidence="9">The sequence shown here is derived from an EMBL/GenBank/DDBJ whole genome shotgun (WGS) entry which is preliminary data.</text>
</comment>
<dbReference type="Gene3D" id="2.40.128.20">
    <property type="match status" value="1"/>
</dbReference>
<dbReference type="PANTHER" id="PTHR11955">
    <property type="entry name" value="FATTY ACID BINDING PROTEIN"/>
    <property type="match status" value="1"/>
</dbReference>
<dbReference type="InterPro" id="IPR000566">
    <property type="entry name" value="Lipocln_cytosolic_FA-bd_dom"/>
</dbReference>
<keyword evidence="2" id="KW-0446">Lipid-binding</keyword>
<protein>
    <recommendedName>
        <fullName evidence="4">Fatty acid-binding protein, muscle</fullName>
    </recommendedName>
    <alternativeName>
        <fullName evidence="5">M-FABP</fullName>
    </alternativeName>
</protein>
<accession>A0A8K0NXJ2</accession>
<dbReference type="AlphaFoldDB" id="A0A8K0NXJ2"/>
<keyword evidence="6" id="KW-0813">Transport</keyword>
<name>A0A8K0NXJ2_LADFU</name>
<reference evidence="9" key="2">
    <citation type="submission" date="2017-10" db="EMBL/GenBank/DDBJ databases">
        <title>Ladona fulva Genome sequencing and assembly.</title>
        <authorList>
            <person name="Murali S."/>
            <person name="Richards S."/>
            <person name="Bandaranaike D."/>
            <person name="Bellair M."/>
            <person name="Blankenburg K."/>
            <person name="Chao H."/>
            <person name="Dinh H."/>
            <person name="Doddapaneni H."/>
            <person name="Dugan-Rocha S."/>
            <person name="Elkadiri S."/>
            <person name="Gnanaolivu R."/>
            <person name="Hernandez B."/>
            <person name="Skinner E."/>
            <person name="Javaid M."/>
            <person name="Lee S."/>
            <person name="Li M."/>
            <person name="Ming W."/>
            <person name="Munidasa M."/>
            <person name="Muniz J."/>
            <person name="Nguyen L."/>
            <person name="Hughes D."/>
            <person name="Osuji N."/>
            <person name="Pu L.-L."/>
            <person name="Puazo M."/>
            <person name="Qu C."/>
            <person name="Quiroz J."/>
            <person name="Raj R."/>
            <person name="Weissenberger G."/>
            <person name="Xin Y."/>
            <person name="Zou X."/>
            <person name="Han Y."/>
            <person name="Worley K."/>
            <person name="Muzny D."/>
            <person name="Gibbs R."/>
        </authorList>
    </citation>
    <scope>NUCLEOTIDE SEQUENCE</scope>
    <source>
        <strain evidence="9">Sampled in the wild</strain>
    </source>
</reference>
<dbReference type="Pfam" id="PF00061">
    <property type="entry name" value="Lipocalin"/>
    <property type="match status" value="1"/>
</dbReference>
<dbReference type="InterPro" id="IPR000463">
    <property type="entry name" value="Fatty_acid-bd"/>
</dbReference>
<evidence type="ECO:0000313" key="10">
    <source>
        <dbReference type="Proteomes" id="UP000792457"/>
    </source>
</evidence>
<gene>
    <name evidence="9" type="ORF">J437_LFUL008516</name>
</gene>
<dbReference type="GO" id="GO:0005504">
    <property type="term" value="F:fatty acid binding"/>
    <property type="evidence" value="ECO:0007669"/>
    <property type="project" value="UniProtKB-ARBA"/>
</dbReference>
<dbReference type="CDD" id="cd19852">
    <property type="entry name" value="FABP_pancrustacea"/>
    <property type="match status" value="1"/>
</dbReference>
<dbReference type="OrthoDB" id="354351at2759"/>
<evidence type="ECO:0000256" key="3">
    <source>
        <dbReference type="ARBA" id="ARBA00057009"/>
    </source>
</evidence>
<reference evidence="9" key="1">
    <citation type="submission" date="2013-04" db="EMBL/GenBank/DDBJ databases">
        <authorList>
            <person name="Qu J."/>
            <person name="Murali S.C."/>
            <person name="Bandaranaike D."/>
            <person name="Bellair M."/>
            <person name="Blankenburg K."/>
            <person name="Chao H."/>
            <person name="Dinh H."/>
            <person name="Doddapaneni H."/>
            <person name="Downs B."/>
            <person name="Dugan-Rocha S."/>
            <person name="Elkadiri S."/>
            <person name="Gnanaolivu R.D."/>
            <person name="Hernandez B."/>
            <person name="Javaid M."/>
            <person name="Jayaseelan J.C."/>
            <person name="Lee S."/>
            <person name="Li M."/>
            <person name="Ming W."/>
            <person name="Munidasa M."/>
            <person name="Muniz J."/>
            <person name="Nguyen L."/>
            <person name="Ongeri F."/>
            <person name="Osuji N."/>
            <person name="Pu L.-L."/>
            <person name="Puazo M."/>
            <person name="Qu C."/>
            <person name="Quiroz J."/>
            <person name="Raj R."/>
            <person name="Weissenberger G."/>
            <person name="Xin Y."/>
            <person name="Zou X."/>
            <person name="Han Y."/>
            <person name="Richards S."/>
            <person name="Worley K."/>
            <person name="Muzny D."/>
            <person name="Gibbs R."/>
        </authorList>
    </citation>
    <scope>NUCLEOTIDE SEQUENCE</scope>
    <source>
        <strain evidence="9">Sampled in the wild</strain>
    </source>
</reference>
<comment type="function">
    <text evidence="3">Binds fatty acids in a 1:1 molar ratio.</text>
</comment>
<evidence type="ECO:0000313" key="9">
    <source>
        <dbReference type="EMBL" id="KAG8223444.1"/>
    </source>
</evidence>
<feature type="non-terminal residue" evidence="9">
    <location>
        <position position="1"/>
    </location>
</feature>
<dbReference type="PRINTS" id="PR00178">
    <property type="entry name" value="FATTYACIDBP"/>
</dbReference>
<keyword evidence="10" id="KW-1185">Reference proteome</keyword>
<evidence type="ECO:0000256" key="7">
    <source>
        <dbReference type="SAM" id="MobiDB-lite"/>
    </source>
</evidence>
<comment type="similarity">
    <text evidence="1 6">Belongs to the calycin superfamily. Fatty-acid binding protein (FABP) family.</text>
</comment>
<dbReference type="FunFam" id="2.40.128.20:FF:000001">
    <property type="entry name" value="Fatty acid-binding protein, adipocyte"/>
    <property type="match status" value="1"/>
</dbReference>
<evidence type="ECO:0000256" key="6">
    <source>
        <dbReference type="RuleBase" id="RU003696"/>
    </source>
</evidence>